<dbReference type="RefSeq" id="XP_056055681.1">
    <property type="nucleotide sequence ID" value="XM_056198763.1"/>
</dbReference>
<accession>A0A9W8UMW8</accession>
<evidence type="ECO:0000313" key="3">
    <source>
        <dbReference type="Proteomes" id="UP001144673"/>
    </source>
</evidence>
<gene>
    <name evidence="2" type="ORF">LMH87_000796</name>
</gene>
<feature type="compositionally biased region" description="Polar residues" evidence="1">
    <location>
        <begin position="45"/>
        <end position="54"/>
    </location>
</feature>
<dbReference type="Proteomes" id="UP001144673">
    <property type="component" value="Chromosome 6"/>
</dbReference>
<evidence type="ECO:0000313" key="2">
    <source>
        <dbReference type="EMBL" id="KAJ4155557.1"/>
    </source>
</evidence>
<dbReference type="AlphaFoldDB" id="A0A9W8UMW8"/>
<dbReference type="GeneID" id="80887955"/>
<feature type="region of interest" description="Disordered" evidence="1">
    <location>
        <begin position="45"/>
        <end position="71"/>
    </location>
</feature>
<dbReference type="KEGG" id="amus:LMH87_000796"/>
<sequence>MLRQKSPAVAFCGVFTCTTVSAIMPRSAAQKTYFASTATPCHPSSFSQESNNHPLASVSIPEPIKKKPDPKVWMSADGSNIRLIVELLDGAAQLGLRNASGAWRSVTRMLVSAAAAAANQPLTTRKFSAPPIRLDFENGSSSAAKRRE</sequence>
<proteinExistence type="predicted"/>
<evidence type="ECO:0000256" key="1">
    <source>
        <dbReference type="SAM" id="MobiDB-lite"/>
    </source>
</evidence>
<name>A0A9W8UMW8_AKAMU</name>
<keyword evidence="3" id="KW-1185">Reference proteome</keyword>
<dbReference type="EMBL" id="JAJHUN010000007">
    <property type="protein sequence ID" value="KAJ4155557.1"/>
    <property type="molecule type" value="Genomic_DNA"/>
</dbReference>
<comment type="caution">
    <text evidence="2">The sequence shown here is derived from an EMBL/GenBank/DDBJ whole genome shotgun (WGS) entry which is preliminary data.</text>
</comment>
<reference evidence="2" key="1">
    <citation type="journal article" date="2023" name="Access Microbiol">
        <title>De-novo genome assembly for Akanthomyces muscarius, a biocontrol agent of insect agricultural pests.</title>
        <authorList>
            <person name="Erdos Z."/>
            <person name="Studholme D.J."/>
            <person name="Raymond B."/>
            <person name="Sharma M."/>
        </authorList>
    </citation>
    <scope>NUCLEOTIDE SEQUENCE</scope>
    <source>
        <strain evidence="2">Ve6</strain>
    </source>
</reference>
<organism evidence="2 3">
    <name type="scientific">Akanthomyces muscarius</name>
    <name type="common">Entomopathogenic fungus</name>
    <name type="synonym">Lecanicillium muscarium</name>
    <dbReference type="NCBI Taxonomy" id="2231603"/>
    <lineage>
        <taxon>Eukaryota</taxon>
        <taxon>Fungi</taxon>
        <taxon>Dikarya</taxon>
        <taxon>Ascomycota</taxon>
        <taxon>Pezizomycotina</taxon>
        <taxon>Sordariomycetes</taxon>
        <taxon>Hypocreomycetidae</taxon>
        <taxon>Hypocreales</taxon>
        <taxon>Cordycipitaceae</taxon>
        <taxon>Akanthomyces</taxon>
    </lineage>
</organism>
<protein>
    <submittedName>
        <fullName evidence="2">Uncharacterized protein</fullName>
    </submittedName>
</protein>